<feature type="region of interest" description="Disordered" evidence="1">
    <location>
        <begin position="63"/>
        <end position="119"/>
    </location>
</feature>
<evidence type="ECO:0000256" key="1">
    <source>
        <dbReference type="SAM" id="MobiDB-lite"/>
    </source>
</evidence>
<organism evidence="2 3">
    <name type="scientific">Sodiomyces alkalinus (strain CBS 110278 / VKM F-3762 / F11)</name>
    <name type="common">Alkaliphilic filamentous fungus</name>
    <dbReference type="NCBI Taxonomy" id="1314773"/>
    <lineage>
        <taxon>Eukaryota</taxon>
        <taxon>Fungi</taxon>
        <taxon>Dikarya</taxon>
        <taxon>Ascomycota</taxon>
        <taxon>Pezizomycotina</taxon>
        <taxon>Sordariomycetes</taxon>
        <taxon>Hypocreomycetidae</taxon>
        <taxon>Glomerellales</taxon>
        <taxon>Plectosphaerellaceae</taxon>
        <taxon>Sodiomyces</taxon>
    </lineage>
</organism>
<dbReference type="RefSeq" id="XP_028466890.1">
    <property type="nucleotide sequence ID" value="XM_028606869.1"/>
</dbReference>
<dbReference type="GeneID" id="39575347"/>
<reference evidence="2 3" key="1">
    <citation type="journal article" date="2018" name="Mol. Ecol.">
        <title>The obligate alkalophilic soda-lake fungus Sodiomyces alkalinus has shifted to a protein diet.</title>
        <authorList>
            <person name="Grum-Grzhimaylo A.A."/>
            <person name="Falkoski D.L."/>
            <person name="van den Heuvel J."/>
            <person name="Valero-Jimenez C.A."/>
            <person name="Min B."/>
            <person name="Choi I.G."/>
            <person name="Lipzen A."/>
            <person name="Daum C.G."/>
            <person name="Aanen D.K."/>
            <person name="Tsang A."/>
            <person name="Henrissat B."/>
            <person name="Bilanenko E.N."/>
            <person name="de Vries R.P."/>
            <person name="van Kan J.A.L."/>
            <person name="Grigoriev I.V."/>
            <person name="Debets A.J.M."/>
        </authorList>
    </citation>
    <scope>NUCLEOTIDE SEQUENCE [LARGE SCALE GENOMIC DNA]</scope>
    <source>
        <strain evidence="2 3">F11</strain>
    </source>
</reference>
<dbReference type="AlphaFoldDB" id="A0A3N2PX86"/>
<sequence>MDYAWSKLLFDLELLDTTALAELVDKEMPLMAGSSGGVSPRTSRCPRPVMERLPDLRPRAITASGRGRRARPPDFTPPVSGLSKAISGMPGSPQNKAFFRISGPPHDKADSRRSGSPSDRADLAESIYLLVSALVYKINKEKVLFSPNRRAYK</sequence>
<gene>
    <name evidence="2" type="ORF">SODALDRAFT_151960</name>
</gene>
<feature type="compositionally biased region" description="Basic and acidic residues" evidence="1">
    <location>
        <begin position="105"/>
        <end position="119"/>
    </location>
</feature>
<protein>
    <submittedName>
        <fullName evidence="2">Uncharacterized protein</fullName>
    </submittedName>
</protein>
<accession>A0A3N2PX86</accession>
<evidence type="ECO:0000313" key="2">
    <source>
        <dbReference type="EMBL" id="ROT39084.1"/>
    </source>
</evidence>
<dbReference type="Proteomes" id="UP000272025">
    <property type="component" value="Unassembled WGS sequence"/>
</dbReference>
<dbReference type="EMBL" id="ML119054">
    <property type="protein sequence ID" value="ROT39084.1"/>
    <property type="molecule type" value="Genomic_DNA"/>
</dbReference>
<evidence type="ECO:0000313" key="3">
    <source>
        <dbReference type="Proteomes" id="UP000272025"/>
    </source>
</evidence>
<proteinExistence type="predicted"/>
<name>A0A3N2PX86_SODAK</name>
<keyword evidence="3" id="KW-1185">Reference proteome</keyword>